<name>A0A2P9ENH4_ECOLX</name>
<evidence type="ECO:0000313" key="2">
    <source>
        <dbReference type="Proteomes" id="UP000306251"/>
    </source>
</evidence>
<accession>A0A2P9ENH4</accession>
<gene>
    <name evidence="1" type="primary">repC</name>
    <name evidence="1" type="ORF">RCS55_PI0067</name>
</gene>
<organism evidence="1 2">
    <name type="scientific">Escherichia coli</name>
    <dbReference type="NCBI Taxonomy" id="562"/>
    <lineage>
        <taxon>Bacteria</taxon>
        <taxon>Pseudomonadati</taxon>
        <taxon>Pseudomonadota</taxon>
        <taxon>Gammaproteobacteria</taxon>
        <taxon>Enterobacterales</taxon>
        <taxon>Enterobacteriaceae</taxon>
        <taxon>Escherichia</taxon>
    </lineage>
</organism>
<keyword evidence="1" id="KW-0614">Plasmid</keyword>
<reference evidence="2" key="1">
    <citation type="submission" date="2018-02" db="EMBL/GenBank/DDBJ databases">
        <authorList>
            <person name="Cea G.-C."/>
            <person name="William W."/>
        </authorList>
    </citation>
    <scope>NUCLEOTIDE SEQUENCE [LARGE SCALE GENOMIC DNA]</scope>
    <source>
        <strain evidence="2">694</strain>
        <plasmid evidence="2">rcs55_pi</plasmid>
    </source>
</reference>
<protein>
    <submittedName>
        <fullName evidence="1">Replication regulatory protein, RepC</fullName>
    </submittedName>
</protein>
<dbReference type="Proteomes" id="UP000306251">
    <property type="component" value="Plasmid rcs55_pi"/>
</dbReference>
<sequence length="101" mass="12329">MVHKQQLLSLTRRIWRVFCVYSSGYSRMLWEEVVNRVTERQEQKSNPEFQREYRNRIRETHDQLNLYLPKDAKRMLIEITKVKNSLRLKSLNFLSKVITTD</sequence>
<dbReference type="AlphaFoldDB" id="A0A2P9ENH4"/>
<geneLocation type="plasmid" evidence="2">
    <name>rcs55_pi</name>
</geneLocation>
<dbReference type="NCBIfam" id="NF040976">
    <property type="entry name" value="RepC_IncLM"/>
    <property type="match status" value="1"/>
</dbReference>
<proteinExistence type="predicted"/>
<evidence type="ECO:0000313" key="1">
    <source>
        <dbReference type="EMBL" id="SPE75984.1"/>
    </source>
</evidence>
<dbReference type="EMBL" id="LT985387">
    <property type="protein sequence ID" value="SPE75984.1"/>
    <property type="molecule type" value="Genomic_DNA"/>
</dbReference>